<evidence type="ECO:0000256" key="2">
    <source>
        <dbReference type="ARBA" id="ARBA00001997"/>
    </source>
</evidence>
<reference evidence="8 9" key="1">
    <citation type="submission" date="2018-07" db="EMBL/GenBank/DDBJ databases">
        <title>Genomic Encyclopedia of Type Strains, Phase III (KMG-III): the genomes of soil and plant-associated and newly described type strains.</title>
        <authorList>
            <person name="Whitman W."/>
        </authorList>
    </citation>
    <scope>NUCLEOTIDE SEQUENCE [LARGE SCALE GENOMIC DNA]</scope>
    <source>
        <strain evidence="8 9">CECT 8487</strain>
    </source>
</reference>
<evidence type="ECO:0000256" key="7">
    <source>
        <dbReference type="RuleBase" id="RU364069"/>
    </source>
</evidence>
<feature type="active site" description="Proton donor" evidence="5">
    <location>
        <position position="132"/>
    </location>
</feature>
<comment type="similarity">
    <text evidence="7">Belongs to the dTDP-4-dehydrorhamnose 3,5-epimerase family.</text>
</comment>
<protein>
    <recommendedName>
        <fullName evidence="4 7">dTDP-4-dehydrorhamnose 3,5-epimerase</fullName>
        <ecNumber evidence="3 7">5.1.3.13</ecNumber>
    </recommendedName>
    <alternativeName>
        <fullName evidence="7">Thymidine diphospho-4-keto-rhamnose 3,5-epimerase</fullName>
    </alternativeName>
</protein>
<dbReference type="GO" id="GO:0005829">
    <property type="term" value="C:cytosol"/>
    <property type="evidence" value="ECO:0007669"/>
    <property type="project" value="TreeGrafter"/>
</dbReference>
<dbReference type="GO" id="GO:0000271">
    <property type="term" value="P:polysaccharide biosynthetic process"/>
    <property type="evidence" value="ECO:0007669"/>
    <property type="project" value="TreeGrafter"/>
</dbReference>
<comment type="subunit">
    <text evidence="7">Homodimer.</text>
</comment>
<keyword evidence="9" id="KW-1185">Reference proteome</keyword>
<dbReference type="OrthoDB" id="9800680at2"/>
<gene>
    <name evidence="8" type="ORF">DFQ02_103281</name>
</gene>
<evidence type="ECO:0000256" key="3">
    <source>
        <dbReference type="ARBA" id="ARBA00012098"/>
    </source>
</evidence>
<evidence type="ECO:0000256" key="6">
    <source>
        <dbReference type="PIRSR" id="PIRSR600888-3"/>
    </source>
</evidence>
<dbReference type="SUPFAM" id="SSF51182">
    <property type="entry name" value="RmlC-like cupins"/>
    <property type="match status" value="1"/>
</dbReference>
<dbReference type="InterPro" id="IPR011051">
    <property type="entry name" value="RmlC_Cupin_sf"/>
</dbReference>
<accession>A0A3D9HHJ4</accession>
<proteinExistence type="inferred from homology"/>
<comment type="caution">
    <text evidence="8">The sequence shown here is derived from an EMBL/GenBank/DDBJ whole genome shotgun (WGS) entry which is preliminary data.</text>
</comment>
<dbReference type="NCBIfam" id="TIGR01221">
    <property type="entry name" value="rmlC"/>
    <property type="match status" value="1"/>
</dbReference>
<dbReference type="InterPro" id="IPR000888">
    <property type="entry name" value="RmlC-like"/>
</dbReference>
<comment type="pathway">
    <text evidence="7">Carbohydrate biosynthesis; dTDP-L-rhamnose biosynthesis.</text>
</comment>
<dbReference type="GO" id="GO:0008830">
    <property type="term" value="F:dTDP-4-dehydrorhamnose 3,5-epimerase activity"/>
    <property type="evidence" value="ECO:0007669"/>
    <property type="project" value="UniProtKB-UniRule"/>
</dbReference>
<dbReference type="EC" id="5.1.3.13" evidence="3 7"/>
<name>A0A3D9HHJ4_9FLAO</name>
<dbReference type="InterPro" id="IPR014710">
    <property type="entry name" value="RmlC-like_jellyroll"/>
</dbReference>
<dbReference type="PANTHER" id="PTHR21047">
    <property type="entry name" value="DTDP-6-DEOXY-D-GLUCOSE-3,5 EPIMERASE"/>
    <property type="match status" value="1"/>
</dbReference>
<dbReference type="CDD" id="cd00438">
    <property type="entry name" value="cupin_RmlC"/>
    <property type="match status" value="1"/>
</dbReference>
<evidence type="ECO:0000256" key="4">
    <source>
        <dbReference type="ARBA" id="ARBA00019595"/>
    </source>
</evidence>
<sequence>MTVEETTLKGCFVIKPNIFRDDRGLFFESFNDKVFKEETGIESVFVQDNISLSAKGVLRGLHFQTGRFAQAKLVSVIKGKALDVCVDIRKKSETFGQHFSIILDDIEKTQLYIPKGFAHGFLALDENTIFSYKCDNYYNKSTESGILFNDKTLNIDWRFPEEKLIVSEKDQVLPTFEAIVNAK</sequence>
<dbReference type="RefSeq" id="WP_116040318.1">
    <property type="nucleotide sequence ID" value="NZ_QRDX01000003.1"/>
</dbReference>
<dbReference type="Proteomes" id="UP000256629">
    <property type="component" value="Unassembled WGS sequence"/>
</dbReference>
<evidence type="ECO:0000256" key="5">
    <source>
        <dbReference type="PIRSR" id="PIRSR600888-1"/>
    </source>
</evidence>
<feature type="active site" description="Proton acceptor" evidence="5">
    <location>
        <position position="62"/>
    </location>
</feature>
<comment type="catalytic activity">
    <reaction evidence="1 7">
        <text>dTDP-4-dehydro-6-deoxy-alpha-D-glucose = dTDP-4-dehydro-beta-L-rhamnose</text>
        <dbReference type="Rhea" id="RHEA:16969"/>
        <dbReference type="ChEBI" id="CHEBI:57649"/>
        <dbReference type="ChEBI" id="CHEBI:62830"/>
        <dbReference type="EC" id="5.1.3.13"/>
    </reaction>
</comment>
<evidence type="ECO:0000256" key="1">
    <source>
        <dbReference type="ARBA" id="ARBA00001298"/>
    </source>
</evidence>
<dbReference type="EMBL" id="QRDX01000003">
    <property type="protein sequence ID" value="RED48950.1"/>
    <property type="molecule type" value="Genomic_DNA"/>
</dbReference>
<dbReference type="GO" id="GO:0019305">
    <property type="term" value="P:dTDP-rhamnose biosynthetic process"/>
    <property type="evidence" value="ECO:0007669"/>
    <property type="project" value="UniProtKB-UniRule"/>
</dbReference>
<dbReference type="Pfam" id="PF00908">
    <property type="entry name" value="dTDP_sugar_isom"/>
    <property type="match status" value="1"/>
</dbReference>
<comment type="function">
    <text evidence="2 7">Catalyzes the epimerization of the C3' and C5'positions of dTDP-6-deoxy-D-xylo-4-hexulose, forming dTDP-6-deoxy-L-lyxo-4-hexulose.</text>
</comment>
<dbReference type="UniPathway" id="UPA00124"/>
<dbReference type="Gene3D" id="2.60.120.10">
    <property type="entry name" value="Jelly Rolls"/>
    <property type="match status" value="1"/>
</dbReference>
<evidence type="ECO:0000313" key="9">
    <source>
        <dbReference type="Proteomes" id="UP000256629"/>
    </source>
</evidence>
<feature type="site" description="Participates in a stacking interaction with the thymidine ring of dTDP-4-oxo-6-deoxyglucose" evidence="6">
    <location>
        <position position="138"/>
    </location>
</feature>
<organism evidence="8 9">
    <name type="scientific">Seonamhaeicola aphaedonensis</name>
    <dbReference type="NCBI Taxonomy" id="1461338"/>
    <lineage>
        <taxon>Bacteria</taxon>
        <taxon>Pseudomonadati</taxon>
        <taxon>Bacteroidota</taxon>
        <taxon>Flavobacteriia</taxon>
        <taxon>Flavobacteriales</taxon>
        <taxon>Flavobacteriaceae</taxon>
    </lineage>
</organism>
<dbReference type="PANTHER" id="PTHR21047:SF2">
    <property type="entry name" value="THYMIDINE DIPHOSPHO-4-KETO-RHAMNOSE 3,5-EPIMERASE"/>
    <property type="match status" value="1"/>
</dbReference>
<evidence type="ECO:0000313" key="8">
    <source>
        <dbReference type="EMBL" id="RED48950.1"/>
    </source>
</evidence>
<dbReference type="AlphaFoldDB" id="A0A3D9HHJ4"/>
<keyword evidence="7" id="KW-0413">Isomerase</keyword>